<dbReference type="EMBL" id="SWBP01000002">
    <property type="protein sequence ID" value="TKB98959.1"/>
    <property type="molecule type" value="Genomic_DNA"/>
</dbReference>
<protein>
    <submittedName>
        <fullName evidence="1">Uncharacterized protein</fullName>
    </submittedName>
</protein>
<organism evidence="1 2">
    <name type="scientific">Pedobacter cryophilus</name>
    <dbReference type="NCBI Taxonomy" id="2571271"/>
    <lineage>
        <taxon>Bacteria</taxon>
        <taxon>Pseudomonadati</taxon>
        <taxon>Bacteroidota</taxon>
        <taxon>Sphingobacteriia</taxon>
        <taxon>Sphingobacteriales</taxon>
        <taxon>Sphingobacteriaceae</taxon>
        <taxon>Pedobacter</taxon>
    </lineage>
</organism>
<dbReference type="OrthoDB" id="1262144at2"/>
<keyword evidence="2" id="KW-1185">Reference proteome</keyword>
<name>A0A4U1C493_9SPHI</name>
<dbReference type="AlphaFoldDB" id="A0A4U1C493"/>
<dbReference type="Proteomes" id="UP000308181">
    <property type="component" value="Unassembled WGS sequence"/>
</dbReference>
<evidence type="ECO:0000313" key="2">
    <source>
        <dbReference type="Proteomes" id="UP000308181"/>
    </source>
</evidence>
<accession>A0A4U1C493</accession>
<proteinExistence type="predicted"/>
<comment type="caution">
    <text evidence="1">The sequence shown here is derived from an EMBL/GenBank/DDBJ whole genome shotgun (WGS) entry which is preliminary data.</text>
</comment>
<evidence type="ECO:0000313" key="1">
    <source>
        <dbReference type="EMBL" id="TKB98959.1"/>
    </source>
</evidence>
<sequence length="82" mass="9664">MAQVDQIRNQLINKILSIRNTEFLIALDHLISSGEMKKEVIEFTKEQELMIKMSEEDIINGRTTNHNQFMENTTEWLKQKKG</sequence>
<reference evidence="1 2" key="1">
    <citation type="submission" date="2019-04" db="EMBL/GenBank/DDBJ databases">
        <title>Pedobacter sp. AR-3-17 sp. nov., isolated from Arctic soil.</title>
        <authorList>
            <person name="Dahal R.H."/>
            <person name="Kim D.-U."/>
        </authorList>
    </citation>
    <scope>NUCLEOTIDE SEQUENCE [LARGE SCALE GENOMIC DNA]</scope>
    <source>
        <strain evidence="1 2">AR-3-17</strain>
    </source>
</reference>
<gene>
    <name evidence="1" type="ORF">FA046_07540</name>
</gene>
<dbReference type="RefSeq" id="WP_136825772.1">
    <property type="nucleotide sequence ID" value="NZ_SWBP01000002.1"/>
</dbReference>